<evidence type="ECO:0000256" key="1">
    <source>
        <dbReference type="SAM" id="MobiDB-lite"/>
    </source>
</evidence>
<dbReference type="InterPro" id="IPR001434">
    <property type="entry name" value="OmcB-like_DUF11"/>
</dbReference>
<keyword evidence="2" id="KW-1133">Transmembrane helix</keyword>
<dbReference type="Proteomes" id="UP000177232">
    <property type="component" value="Unassembled WGS sequence"/>
</dbReference>
<evidence type="ECO:0000313" key="4">
    <source>
        <dbReference type="EMBL" id="OGG65057.1"/>
    </source>
</evidence>
<reference evidence="4 5" key="1">
    <citation type="journal article" date="2016" name="Nat. Commun.">
        <title>Thousands of microbial genomes shed light on interconnected biogeochemical processes in an aquifer system.</title>
        <authorList>
            <person name="Anantharaman K."/>
            <person name="Brown C.T."/>
            <person name="Hug L.A."/>
            <person name="Sharon I."/>
            <person name="Castelle C.J."/>
            <person name="Probst A.J."/>
            <person name="Thomas B.C."/>
            <person name="Singh A."/>
            <person name="Wilkins M.J."/>
            <person name="Karaoz U."/>
            <person name="Brodie E.L."/>
            <person name="Williams K.H."/>
            <person name="Hubbard S.S."/>
            <person name="Banfield J.F."/>
        </authorList>
    </citation>
    <scope>NUCLEOTIDE SEQUENCE [LARGE SCALE GENOMIC DNA]</scope>
</reference>
<dbReference type="STRING" id="1798496.A3C94_03175"/>
<sequence length="629" mass="65497">MSPSPKDDTSLLEHARERLYDETEQSPDPHHPLLVATDKRELPHTWNDSPLQYLARRGGRQVHLAGIFFAAAFLFFLIAVGIAGYFFYFGGNAVSVDKISVEVQGPTTIAGGEAVPLSFTITNRNAVAIKDAIIGIDFPTGTRDAADVLAPYPRYLENLGTMEPGAVVTRSVKAIVFGGAGQALTLPISFSYGTAGSNATFVKDSSYTLTISTTPLSVLIDALTEVVSGQPITLTLTIASNSTVPLNNVVLAGALPFGFTVTSSSLPLNNSSFLIGTLLPGERSTITLTGTLTGQDSEERVFRFTAGTAKTANDQELAVTYMTQDAVVTITAPFIHTTLALNGNTAPNVVVTPGSLQNVTVSYINTLSTSVTNATVVIAISGAAVDYNSVKSTNGFYNSADHTVIFSKDTDPALSTLAPGASGIGTLTFSTLSMNALAPSSTITLTTSVSGTRVGQSNVPEQVRSSAVKTAKVATTVVFSASSLHASGPLATSGPIPPHPDEATTYTVEWQVRNQGSAVAGGIVSATLPSYVTYTGLTSGRGTFSYNEASRMVSWNTGDLAQGASAQGAFLISFTPSITQKGSVPSLTGAASFSGYDRFAGVQISVTADPVTTETPRDPGYMPTFGTVQ</sequence>
<dbReference type="Pfam" id="PF01345">
    <property type="entry name" value="DUF11"/>
    <property type="match status" value="1"/>
</dbReference>
<organism evidence="4 5">
    <name type="scientific">Candidatus Kaiserbacteria bacterium RIFCSPHIGHO2_02_FULL_55_17</name>
    <dbReference type="NCBI Taxonomy" id="1798496"/>
    <lineage>
        <taxon>Bacteria</taxon>
        <taxon>Candidatus Kaiseribacteriota</taxon>
    </lineage>
</organism>
<evidence type="ECO:0000256" key="2">
    <source>
        <dbReference type="SAM" id="Phobius"/>
    </source>
</evidence>
<evidence type="ECO:0000313" key="5">
    <source>
        <dbReference type="Proteomes" id="UP000177232"/>
    </source>
</evidence>
<dbReference type="AlphaFoldDB" id="A0A1F6DUP5"/>
<keyword evidence="2" id="KW-0472">Membrane</keyword>
<feature type="region of interest" description="Disordered" evidence="1">
    <location>
        <begin position="1"/>
        <end position="33"/>
    </location>
</feature>
<feature type="transmembrane region" description="Helical" evidence="2">
    <location>
        <begin position="64"/>
        <end position="88"/>
    </location>
</feature>
<gene>
    <name evidence="4" type="ORF">A3C94_03175</name>
</gene>
<comment type="caution">
    <text evidence="4">The sequence shown here is derived from an EMBL/GenBank/DDBJ whole genome shotgun (WGS) entry which is preliminary data.</text>
</comment>
<proteinExistence type="predicted"/>
<dbReference type="Gene3D" id="2.60.40.1170">
    <property type="entry name" value="Mu homology domain, subdomain B"/>
    <property type="match status" value="1"/>
</dbReference>
<name>A0A1F6DUP5_9BACT</name>
<keyword evidence="2" id="KW-0812">Transmembrane</keyword>
<feature type="region of interest" description="Disordered" evidence="1">
    <location>
        <begin position="610"/>
        <end position="629"/>
    </location>
</feature>
<protein>
    <recommendedName>
        <fullName evidence="3">DUF11 domain-containing protein</fullName>
    </recommendedName>
</protein>
<dbReference type="EMBL" id="MFLJ01000002">
    <property type="protein sequence ID" value="OGG65057.1"/>
    <property type="molecule type" value="Genomic_DNA"/>
</dbReference>
<accession>A0A1F6DUP5</accession>
<evidence type="ECO:0000259" key="3">
    <source>
        <dbReference type="Pfam" id="PF01345"/>
    </source>
</evidence>
<feature type="domain" description="DUF11" evidence="3">
    <location>
        <begin position="498"/>
        <end position="567"/>
    </location>
</feature>